<protein>
    <submittedName>
        <fullName evidence="5">XP_014780118.1PREDICTED: uncharacterized protein LOC106876191</fullName>
    </submittedName>
</protein>
<dbReference type="GO" id="GO:0005179">
    <property type="term" value="F:hormone activity"/>
    <property type="evidence" value="ECO:0007669"/>
    <property type="project" value="UniProtKB-KW"/>
</dbReference>
<evidence type="ECO:0000256" key="1">
    <source>
        <dbReference type="ARBA" id="ARBA00008693"/>
    </source>
</evidence>
<proteinExistence type="inferred from homology"/>
<dbReference type="InterPro" id="IPR004978">
    <property type="entry name" value="Stanniocalcin"/>
</dbReference>
<dbReference type="GO" id="GO:0005615">
    <property type="term" value="C:extracellular space"/>
    <property type="evidence" value="ECO:0007669"/>
    <property type="project" value="TreeGrafter"/>
</dbReference>
<keyword evidence="3" id="KW-0372">Hormone</keyword>
<comment type="subunit">
    <text evidence="2">Homodimer; disulfide-linked.</text>
</comment>
<sequence>MRDIIETSSSKEKPSEEASIKRIGEINNKCLHSSEIGDCSFYSCIEQRFPCGRKGYTIRFGSYYCPRVKSFFREFNAEGRVWINNTIRCHIAGMRAIYEAEKASCNQIVSKAFQLQEQCFINNGFCKVGWENRGTLLKIFNAGDMSPTASLSKQIWKNIGKIAGKCFSEKASELTKWINDHGLFHQMKEKIKNKISSAWETIKEKVG</sequence>
<comment type="similarity">
    <text evidence="1">Belongs to the stanniocalcin family.</text>
</comment>
<evidence type="ECO:0000313" key="5">
    <source>
        <dbReference type="EMBL" id="CAI9725099.1"/>
    </source>
</evidence>
<evidence type="ECO:0000256" key="3">
    <source>
        <dbReference type="ARBA" id="ARBA00022702"/>
    </source>
</evidence>
<dbReference type="GO" id="GO:0006874">
    <property type="term" value="P:intracellular calcium ion homeostasis"/>
    <property type="evidence" value="ECO:0007669"/>
    <property type="project" value="TreeGrafter"/>
</dbReference>
<evidence type="ECO:0000313" key="6">
    <source>
        <dbReference type="Proteomes" id="UP001162480"/>
    </source>
</evidence>
<name>A0AA36B0J0_OCTVU</name>
<gene>
    <name evidence="5" type="ORF">OCTVUL_1B028951</name>
</gene>
<dbReference type="AlphaFoldDB" id="A0AA36B0J0"/>
<dbReference type="EMBL" id="OX597820">
    <property type="protein sequence ID" value="CAI9725099.1"/>
    <property type="molecule type" value="Genomic_DNA"/>
</dbReference>
<evidence type="ECO:0000256" key="4">
    <source>
        <dbReference type="ARBA" id="ARBA00023157"/>
    </source>
</evidence>
<organism evidence="5 6">
    <name type="scientific">Octopus vulgaris</name>
    <name type="common">Common octopus</name>
    <dbReference type="NCBI Taxonomy" id="6645"/>
    <lineage>
        <taxon>Eukaryota</taxon>
        <taxon>Metazoa</taxon>
        <taxon>Spiralia</taxon>
        <taxon>Lophotrochozoa</taxon>
        <taxon>Mollusca</taxon>
        <taxon>Cephalopoda</taxon>
        <taxon>Coleoidea</taxon>
        <taxon>Octopodiformes</taxon>
        <taxon>Octopoda</taxon>
        <taxon>Incirrata</taxon>
        <taxon>Octopodidae</taxon>
        <taxon>Octopus</taxon>
    </lineage>
</organism>
<keyword evidence="4" id="KW-1015">Disulfide bond</keyword>
<dbReference type="Pfam" id="PF03298">
    <property type="entry name" value="Stanniocalcin"/>
    <property type="match status" value="1"/>
</dbReference>
<accession>A0AA36B0J0</accession>
<reference evidence="5" key="1">
    <citation type="submission" date="2023-08" db="EMBL/GenBank/DDBJ databases">
        <authorList>
            <person name="Alioto T."/>
            <person name="Alioto T."/>
            <person name="Gomez Garrido J."/>
        </authorList>
    </citation>
    <scope>NUCLEOTIDE SEQUENCE</scope>
</reference>
<keyword evidence="6" id="KW-1185">Reference proteome</keyword>
<dbReference type="PANTHER" id="PTHR11245:SF6">
    <property type="entry name" value="DUF19 DOMAIN-CONTAINING PROTEIN"/>
    <property type="match status" value="1"/>
</dbReference>
<dbReference type="Proteomes" id="UP001162480">
    <property type="component" value="Chromosome 7"/>
</dbReference>
<evidence type="ECO:0000256" key="2">
    <source>
        <dbReference type="ARBA" id="ARBA00011748"/>
    </source>
</evidence>
<dbReference type="PANTHER" id="PTHR11245">
    <property type="entry name" value="STANNIOCALCIN"/>
    <property type="match status" value="1"/>
</dbReference>